<dbReference type="PANTHER" id="PTHR37305:SF1">
    <property type="entry name" value="MEMBRANE PROTEIN"/>
    <property type="match status" value="1"/>
</dbReference>
<dbReference type="GO" id="GO:0140359">
    <property type="term" value="F:ABC-type transporter activity"/>
    <property type="evidence" value="ECO:0007669"/>
    <property type="project" value="InterPro"/>
</dbReference>
<feature type="transmembrane region" description="Helical" evidence="1">
    <location>
        <begin position="319"/>
        <end position="340"/>
    </location>
</feature>
<feature type="transmembrane region" description="Helical" evidence="1">
    <location>
        <begin position="213"/>
        <end position="244"/>
    </location>
</feature>
<dbReference type="Pfam" id="PF12679">
    <property type="entry name" value="ABC2_membrane_2"/>
    <property type="match status" value="1"/>
</dbReference>
<evidence type="ECO:0008006" key="4">
    <source>
        <dbReference type="Google" id="ProtNLM"/>
    </source>
</evidence>
<dbReference type="PANTHER" id="PTHR37305">
    <property type="entry name" value="INTEGRAL MEMBRANE PROTEIN-RELATED"/>
    <property type="match status" value="1"/>
</dbReference>
<feature type="transmembrane region" description="Helical" evidence="1">
    <location>
        <begin position="290"/>
        <end position="312"/>
    </location>
</feature>
<sequence>MSMGEFWRIFQNEWIKLIRRRRFVVVLLLGLALISFYTYARYHEDQNQKHYNDPATQIQMTDSQIKRTQNQLDTDKNLTAEQKKLLQEQIIGMKQSKEQIGKESLQIPPTKADIEQKIEHIKSSIALLLPDQAAEKGQLQIQLVLAEYQLTHPPEIQRNSLSSWDAIQDFLGVGAQLFIPLLCVLLVADMVSGEQTGGTIKLLLTRPASRVKILFAKYMTAIIGAICIHIIILGVLAGGLLAVFGTHGATNPTVVGVKYEKVSVVKDDGRIGTELAANPTDAKVISMRSFTIQSILLTLLSTIGMCGLGFFCSVLVRSAAVSTGISIAVIIIGTIIINAMRGTTWLRYFLTPHFDLPNAWTGSLSRNFGYPMSLSQSLIITAVWVVGMYAIGHFIFKRRDVLA</sequence>
<dbReference type="KEGG" id="ppsc:EHS13_34005"/>
<keyword evidence="1" id="KW-0812">Transmembrane</keyword>
<accession>A0A6B8RUR8</accession>
<dbReference type="GO" id="GO:0005886">
    <property type="term" value="C:plasma membrane"/>
    <property type="evidence" value="ECO:0007669"/>
    <property type="project" value="UniProtKB-SubCell"/>
</dbReference>
<protein>
    <recommendedName>
        <fullName evidence="4">ABC transporter permease</fullName>
    </recommendedName>
</protein>
<dbReference type="Proteomes" id="UP000426246">
    <property type="component" value="Chromosome"/>
</dbReference>
<feature type="transmembrane region" description="Helical" evidence="1">
    <location>
        <begin position="374"/>
        <end position="396"/>
    </location>
</feature>
<proteinExistence type="predicted"/>
<keyword evidence="1" id="KW-1133">Transmembrane helix</keyword>
<keyword evidence="3" id="KW-1185">Reference proteome</keyword>
<dbReference type="EMBL" id="CP034235">
    <property type="protein sequence ID" value="QGQ99519.1"/>
    <property type="molecule type" value="Genomic_DNA"/>
</dbReference>
<gene>
    <name evidence="2" type="ORF">EHS13_34005</name>
</gene>
<name>A0A6B8RUR8_9BACL</name>
<feature type="transmembrane region" description="Helical" evidence="1">
    <location>
        <begin position="170"/>
        <end position="192"/>
    </location>
</feature>
<evidence type="ECO:0000256" key="1">
    <source>
        <dbReference type="SAM" id="Phobius"/>
    </source>
</evidence>
<dbReference type="AlphaFoldDB" id="A0A6B8RUR8"/>
<organism evidence="2 3">
    <name type="scientific">Paenibacillus psychroresistens</name>
    <dbReference type="NCBI Taxonomy" id="1778678"/>
    <lineage>
        <taxon>Bacteria</taxon>
        <taxon>Bacillati</taxon>
        <taxon>Bacillota</taxon>
        <taxon>Bacilli</taxon>
        <taxon>Bacillales</taxon>
        <taxon>Paenibacillaceae</taxon>
        <taxon>Paenibacillus</taxon>
    </lineage>
</organism>
<reference evidence="3" key="1">
    <citation type="submission" date="2018-11" db="EMBL/GenBank/DDBJ databases">
        <title>Complete genome sequence of Paenibacillus sp. ML311-T8.</title>
        <authorList>
            <person name="Nam Y.-D."/>
            <person name="Kang J."/>
            <person name="Chung W.-H."/>
            <person name="Park Y.S."/>
        </authorList>
    </citation>
    <scope>NUCLEOTIDE SEQUENCE [LARGE SCALE GENOMIC DNA]</scope>
    <source>
        <strain evidence="3">ML311-T8</strain>
    </source>
</reference>
<evidence type="ECO:0000313" key="2">
    <source>
        <dbReference type="EMBL" id="QGQ99519.1"/>
    </source>
</evidence>
<evidence type="ECO:0000313" key="3">
    <source>
        <dbReference type="Proteomes" id="UP000426246"/>
    </source>
</evidence>
<keyword evidence="1" id="KW-0472">Membrane</keyword>